<organism evidence="1 2">
    <name type="scientific">Silurus asotus</name>
    <name type="common">Amur catfish</name>
    <name type="synonym">Parasilurus asotus</name>
    <dbReference type="NCBI Taxonomy" id="30991"/>
    <lineage>
        <taxon>Eukaryota</taxon>
        <taxon>Metazoa</taxon>
        <taxon>Chordata</taxon>
        <taxon>Craniata</taxon>
        <taxon>Vertebrata</taxon>
        <taxon>Euteleostomi</taxon>
        <taxon>Actinopterygii</taxon>
        <taxon>Neopterygii</taxon>
        <taxon>Teleostei</taxon>
        <taxon>Ostariophysi</taxon>
        <taxon>Siluriformes</taxon>
        <taxon>Siluridae</taxon>
        <taxon>Silurus</taxon>
    </lineage>
</organism>
<evidence type="ECO:0000313" key="2">
    <source>
        <dbReference type="Proteomes" id="UP001205998"/>
    </source>
</evidence>
<dbReference type="AlphaFoldDB" id="A0AAD5A183"/>
<protein>
    <submittedName>
        <fullName evidence="1">Uncharacterized protein</fullName>
    </submittedName>
</protein>
<reference evidence="1" key="1">
    <citation type="submission" date="2018-07" db="EMBL/GenBank/DDBJ databases">
        <title>Comparative genomics of catfishes provides insights into carnivory and benthic adaptation.</title>
        <authorList>
            <person name="Zhang Y."/>
            <person name="Wang D."/>
            <person name="Peng Z."/>
            <person name="Zheng S."/>
            <person name="Shao F."/>
            <person name="Tao W."/>
        </authorList>
    </citation>
    <scope>NUCLEOTIDE SEQUENCE</scope>
    <source>
        <strain evidence="1">Chongqing</strain>
    </source>
</reference>
<gene>
    <name evidence="1" type="ORF">C0J50_12349</name>
</gene>
<dbReference type="PANTHER" id="PTHR33480:SF5">
    <property type="entry name" value="SI:DKEY-51D8.9"/>
    <property type="match status" value="1"/>
</dbReference>
<keyword evidence="2" id="KW-1185">Reference proteome</keyword>
<accession>A0AAD5A183</accession>
<sequence length="163" mass="18655">MSNLKTTLKKAKWEAPQSIPFTRDLYVLHAHLEKKHHELLCKLSCALAKVTLSQVIVFNRRREGEVSQMLLSAFKSRKSSELHEDIANCLSIFERKLFLHFTRVEIRGKLGRKVPVILKPFMVSAMKLLNETCEACGLNPFMFARSGAKCLPTEERVHQQSCS</sequence>
<dbReference type="Proteomes" id="UP001205998">
    <property type="component" value="Unassembled WGS sequence"/>
</dbReference>
<dbReference type="EMBL" id="MU586944">
    <property type="protein sequence ID" value="KAI5607958.1"/>
    <property type="molecule type" value="Genomic_DNA"/>
</dbReference>
<evidence type="ECO:0000313" key="1">
    <source>
        <dbReference type="EMBL" id="KAI5607958.1"/>
    </source>
</evidence>
<name>A0AAD5A183_SILAS</name>
<comment type="caution">
    <text evidence="1">The sequence shown here is derived from an EMBL/GenBank/DDBJ whole genome shotgun (WGS) entry which is preliminary data.</text>
</comment>
<dbReference type="PANTHER" id="PTHR33480">
    <property type="entry name" value="SET DOMAIN-CONTAINING PROTEIN-RELATED"/>
    <property type="match status" value="1"/>
</dbReference>
<proteinExistence type="predicted"/>